<name>A0A6S7F2D4_9BURK</name>
<protein>
    <submittedName>
        <fullName evidence="4">Uncharacterized protein</fullName>
    </submittedName>
</protein>
<accession>A0A6S7F2D4</accession>
<feature type="domain" description="Spore protein YkvP/CgeB glycosyl transferase-like" evidence="3">
    <location>
        <begin position="211"/>
        <end position="337"/>
    </location>
</feature>
<keyword evidence="5" id="KW-1185">Reference proteome</keyword>
<feature type="region of interest" description="Disordered" evidence="1">
    <location>
        <begin position="843"/>
        <end position="890"/>
    </location>
</feature>
<evidence type="ECO:0000259" key="2">
    <source>
        <dbReference type="Pfam" id="PF04230"/>
    </source>
</evidence>
<proteinExistence type="predicted"/>
<dbReference type="AlphaFoldDB" id="A0A6S7F2D4"/>
<organism evidence="4 5">
    <name type="scientific">Achromobacter insolitus</name>
    <dbReference type="NCBI Taxonomy" id="217204"/>
    <lineage>
        <taxon>Bacteria</taxon>
        <taxon>Pseudomonadati</taxon>
        <taxon>Pseudomonadota</taxon>
        <taxon>Betaproteobacteria</taxon>
        <taxon>Burkholderiales</taxon>
        <taxon>Alcaligenaceae</taxon>
        <taxon>Achromobacter</taxon>
    </lineage>
</organism>
<sequence>MISKIETLRQELCTKKIDAEKHWRIMFLGRSVNGSTDIVSCLVRALQNLGHQVLNIDTGKHKEMTENPTRAQGGNGPIYVKLSKIEKAVDQFHPHIIIFGAGGLCFSEDDAKAVQDRGILSLGITLSDPDVFPTVSTYAKSFDFHTTNAMRAMDMYKEAGVDNTLYFPFAIDRGYVTQEVAHVPGLDADVICLGHATSRPERNDVMLALAERFNVKTYGRGWLLPGSEVVEGTRQLQASRQGKCHVNFAATRAGYINIKCGVFETIASGRLLCTARFDEMSNFFDYDTQIVGWDSEEELESELSRVLSDPAVYQAAVESAFERLVSEHLYEHRWLQLFKDIQASLESENCPIPEPARSVFRERLSEDLGRAKRVILSGFYGANNAGDEMILRSISKRIAAADKSTQVVIAAENPLFVELTHGLEAFRRSTHHVADSYSRNASAIVVGGGGLWHDYTFSRAGGIRSLFTGAKISIAGFSILPMIGMVRQVPFFGVGLGVGPLHDPDAKQLLKWVANHATSIQVRDQESLDALHELELKTPCSLEPDVVYAVDLGDTTPDAALRERAGGRLVVGVNVRHWQKESGQPNLVALAAALDVIAARGNVYFVGIPMQEGGSHDRDALEFVFSRMQDRSSTEIYAEMIGVHNIANVLNSFDYLIAMRLHAALIAHRLHKRVLGLSYDPKVRKHFAEISRSDFVMDISTSATQIVEKFDVLLSVQGELSAQSLADVAKMERKASSALDRVAADIARVPAVDKAFELPLSAATHEVPSAPAGGAQGFTTDKVWQRKTVRPALRFFEARGSDAMAPGGDWLSGRPQMRNFDGASASAAADAFASVDADLAGTSATDRPAMRNSAKSERNSSEGPFRNDPGASGSQLTSVGGDNPFQEPQEVDDRRYVLRLDEGVTSHVHTHVSVEGAVVTSAAAISLRLPISAPRRRDSTQAIIEVPLIMGRGHELSFQLHKHYERPRNKGYIYCLLKVDGTPVWMEDIALRRGDINLSVLIGKKQAEAGVSRLTFELVAARNCKNWSWEKAAKIKISNACIRQTDYVGASRAVASSPYSLINQRAKREYKRLGKVWAAYLPRWF</sequence>
<dbReference type="PANTHER" id="PTHR36836:SF1">
    <property type="entry name" value="COLANIC ACID BIOSYNTHESIS PROTEIN WCAK"/>
    <property type="match status" value="1"/>
</dbReference>
<feature type="domain" description="Polysaccharide pyruvyl transferase" evidence="2">
    <location>
        <begin position="384"/>
        <end position="681"/>
    </location>
</feature>
<dbReference type="InterPro" id="IPR055259">
    <property type="entry name" value="YkvP/CgeB_Glyco_trans-like"/>
</dbReference>
<dbReference type="EMBL" id="CADILH010000001">
    <property type="protein sequence ID" value="CAB3929636.1"/>
    <property type="molecule type" value="Genomic_DNA"/>
</dbReference>
<evidence type="ECO:0000313" key="4">
    <source>
        <dbReference type="EMBL" id="CAB3929636.1"/>
    </source>
</evidence>
<reference evidence="4 5" key="1">
    <citation type="submission" date="2020-04" db="EMBL/GenBank/DDBJ databases">
        <authorList>
            <person name="De Canck E."/>
        </authorList>
    </citation>
    <scope>NUCLEOTIDE SEQUENCE [LARGE SCALE GENOMIC DNA]</scope>
    <source>
        <strain evidence="4 5">LMG 6000</strain>
    </source>
</reference>
<dbReference type="Pfam" id="PF13524">
    <property type="entry name" value="Glyco_trans_1_2"/>
    <property type="match status" value="1"/>
</dbReference>
<dbReference type="RefSeq" id="WP_175201033.1">
    <property type="nucleotide sequence ID" value="NZ_CADILH010000001.1"/>
</dbReference>
<dbReference type="Pfam" id="PF04230">
    <property type="entry name" value="PS_pyruv_trans"/>
    <property type="match status" value="1"/>
</dbReference>
<dbReference type="Proteomes" id="UP000494183">
    <property type="component" value="Unassembled WGS sequence"/>
</dbReference>
<gene>
    <name evidence="4" type="ORF">LMG6000_00689</name>
</gene>
<evidence type="ECO:0000259" key="3">
    <source>
        <dbReference type="Pfam" id="PF13524"/>
    </source>
</evidence>
<evidence type="ECO:0000313" key="5">
    <source>
        <dbReference type="Proteomes" id="UP000494183"/>
    </source>
</evidence>
<evidence type="ECO:0000256" key="1">
    <source>
        <dbReference type="SAM" id="MobiDB-lite"/>
    </source>
</evidence>
<dbReference type="PANTHER" id="PTHR36836">
    <property type="entry name" value="COLANIC ACID BIOSYNTHESIS PROTEIN WCAK"/>
    <property type="match status" value="1"/>
</dbReference>
<dbReference type="InterPro" id="IPR007345">
    <property type="entry name" value="Polysacch_pyruvyl_Trfase"/>
</dbReference>